<dbReference type="GO" id="GO:0016477">
    <property type="term" value="P:cell migration"/>
    <property type="evidence" value="ECO:0007669"/>
    <property type="project" value="TreeGrafter"/>
</dbReference>
<evidence type="ECO:0000256" key="5">
    <source>
        <dbReference type="ARBA" id="ARBA00022777"/>
    </source>
</evidence>
<protein>
    <recommendedName>
        <fullName evidence="2">phosphatidylinositol 3-kinase</fullName>
        <ecNumber evidence="2">2.7.1.137</ecNumber>
    </recommendedName>
</protein>
<evidence type="ECO:0000313" key="14">
    <source>
        <dbReference type="Proteomes" id="UP001431209"/>
    </source>
</evidence>
<dbReference type="PROSITE" id="PS51547">
    <property type="entry name" value="C2_PI3K"/>
    <property type="match status" value="1"/>
</dbReference>
<dbReference type="PROSITE" id="PS51546">
    <property type="entry name" value="PI3K_RBD"/>
    <property type="match status" value="1"/>
</dbReference>
<dbReference type="InterPro" id="IPR011009">
    <property type="entry name" value="Kinase-like_dom_sf"/>
</dbReference>
<dbReference type="SUPFAM" id="SSF54236">
    <property type="entry name" value="Ubiquitin-like"/>
    <property type="match status" value="1"/>
</dbReference>
<dbReference type="InterPro" id="IPR000341">
    <property type="entry name" value="PI3K_Ras-bd_dom"/>
</dbReference>
<dbReference type="Pfam" id="PF00454">
    <property type="entry name" value="PI3_PI4_kinase"/>
    <property type="match status" value="1"/>
</dbReference>
<name>A0AAW2YH30_9EUKA</name>
<dbReference type="InterPro" id="IPR018936">
    <property type="entry name" value="PI3/4_kinase_CS"/>
</dbReference>
<evidence type="ECO:0000259" key="11">
    <source>
        <dbReference type="PROSITE" id="PS51546"/>
    </source>
</evidence>
<dbReference type="GO" id="GO:0005524">
    <property type="term" value="F:ATP binding"/>
    <property type="evidence" value="ECO:0007669"/>
    <property type="project" value="UniProtKB-KW"/>
</dbReference>
<feature type="domain" description="PI3K/PI4K catalytic" evidence="9">
    <location>
        <begin position="742"/>
        <end position="1020"/>
    </location>
</feature>
<dbReference type="InterPro" id="IPR000403">
    <property type="entry name" value="PI3/4_kinase_cat_dom"/>
</dbReference>
<feature type="compositionally biased region" description="Polar residues" evidence="8">
    <location>
        <begin position="13"/>
        <end position="34"/>
    </location>
</feature>
<dbReference type="SMART" id="SM00146">
    <property type="entry name" value="PI3Kc"/>
    <property type="match status" value="1"/>
</dbReference>
<dbReference type="SMART" id="SM00142">
    <property type="entry name" value="PI3K_C2"/>
    <property type="match status" value="1"/>
</dbReference>
<dbReference type="Pfam" id="PF00794">
    <property type="entry name" value="PI3K_rbd"/>
    <property type="match status" value="1"/>
</dbReference>
<dbReference type="FunFam" id="3.30.1010.10:FF:000008">
    <property type="entry name" value="Phosphatidylinositol 4,5-bisphosphate 3-kinase catalytic subunit gamma"/>
    <property type="match status" value="1"/>
</dbReference>
<dbReference type="PROSITE" id="PS50290">
    <property type="entry name" value="PI3_4_KINASE_3"/>
    <property type="match status" value="1"/>
</dbReference>
<dbReference type="GO" id="GO:0005886">
    <property type="term" value="C:plasma membrane"/>
    <property type="evidence" value="ECO:0007669"/>
    <property type="project" value="TreeGrafter"/>
</dbReference>
<reference evidence="13 14" key="1">
    <citation type="submission" date="2024-03" db="EMBL/GenBank/DDBJ databases">
        <title>The Acrasis kona genome and developmental transcriptomes reveal deep origins of eukaryotic multicellular pathways.</title>
        <authorList>
            <person name="Sheikh S."/>
            <person name="Fu C.-J."/>
            <person name="Brown M.W."/>
            <person name="Baldauf S.L."/>
        </authorList>
    </citation>
    <scope>NUCLEOTIDE SEQUENCE [LARGE SCALE GENOMIC DNA]</scope>
    <source>
        <strain evidence="13 14">ATCC MYA-3509</strain>
    </source>
</reference>
<comment type="similarity">
    <text evidence="7">Belongs to the PI3/PI4-kinase family.</text>
</comment>
<feature type="domain" description="PI3K-RBD" evidence="11">
    <location>
        <begin position="146"/>
        <end position="235"/>
    </location>
</feature>
<dbReference type="AlphaFoldDB" id="A0AAW2YH30"/>
<keyword evidence="6" id="KW-0067">ATP-binding</keyword>
<evidence type="ECO:0000256" key="6">
    <source>
        <dbReference type="ARBA" id="ARBA00022840"/>
    </source>
</evidence>
<dbReference type="Pfam" id="PF00792">
    <property type="entry name" value="PI3K_C2"/>
    <property type="match status" value="1"/>
</dbReference>
<dbReference type="GO" id="GO:0005737">
    <property type="term" value="C:cytoplasm"/>
    <property type="evidence" value="ECO:0007669"/>
    <property type="project" value="TreeGrafter"/>
</dbReference>
<keyword evidence="5" id="KW-0418">Kinase</keyword>
<dbReference type="InterPro" id="IPR016024">
    <property type="entry name" value="ARM-type_fold"/>
</dbReference>
<organism evidence="13 14">
    <name type="scientific">Acrasis kona</name>
    <dbReference type="NCBI Taxonomy" id="1008807"/>
    <lineage>
        <taxon>Eukaryota</taxon>
        <taxon>Discoba</taxon>
        <taxon>Heterolobosea</taxon>
        <taxon>Tetramitia</taxon>
        <taxon>Eutetramitia</taxon>
        <taxon>Acrasidae</taxon>
        <taxon>Acrasis</taxon>
    </lineage>
</organism>
<dbReference type="Gene3D" id="1.10.1070.11">
    <property type="entry name" value="Phosphatidylinositol 3-/4-kinase, catalytic domain"/>
    <property type="match status" value="1"/>
</dbReference>
<dbReference type="InterPro" id="IPR015433">
    <property type="entry name" value="PI3/4_kinase"/>
</dbReference>
<dbReference type="PROSITE" id="PS00915">
    <property type="entry name" value="PI3_4_KINASE_1"/>
    <property type="match status" value="1"/>
</dbReference>
<feature type="region of interest" description="Disordered" evidence="8">
    <location>
        <begin position="1"/>
        <end position="39"/>
    </location>
</feature>
<keyword evidence="3" id="KW-0808">Transferase</keyword>
<dbReference type="Proteomes" id="UP001431209">
    <property type="component" value="Unassembled WGS sequence"/>
</dbReference>
<feature type="domain" description="C2 PI3K-type" evidence="12">
    <location>
        <begin position="293"/>
        <end position="474"/>
    </location>
</feature>
<dbReference type="Gene3D" id="1.25.40.70">
    <property type="entry name" value="Phosphatidylinositol 3-kinase, accessory domain (PIK)"/>
    <property type="match status" value="1"/>
</dbReference>
<dbReference type="InterPro" id="IPR036940">
    <property type="entry name" value="PI3/4_kinase_cat_sf"/>
</dbReference>
<dbReference type="InterPro" id="IPR002420">
    <property type="entry name" value="PI3K-type_C2_dom"/>
</dbReference>
<dbReference type="SUPFAM" id="SSF49562">
    <property type="entry name" value="C2 domain (Calcium/lipid-binding domain, CaLB)"/>
    <property type="match status" value="1"/>
</dbReference>
<evidence type="ECO:0000313" key="13">
    <source>
        <dbReference type="EMBL" id="KAL0476432.1"/>
    </source>
</evidence>
<accession>A0AAW2YH30</accession>
<evidence type="ECO:0000256" key="8">
    <source>
        <dbReference type="SAM" id="MobiDB-lite"/>
    </source>
</evidence>
<dbReference type="FunFam" id="1.10.1070.11:FF:000001">
    <property type="entry name" value="Phosphatidylinositol 4,5-bisphosphate 3-kinase catalytic subunit"/>
    <property type="match status" value="1"/>
</dbReference>
<dbReference type="InterPro" id="IPR001263">
    <property type="entry name" value="PI3K_accessory_dom"/>
</dbReference>
<dbReference type="InterPro" id="IPR029071">
    <property type="entry name" value="Ubiquitin-like_domsf"/>
</dbReference>
<comment type="catalytic activity">
    <reaction evidence="1">
        <text>a 1,2-diacyl-sn-glycero-3-phospho-(1D-myo-inositol) + ATP = a 1,2-diacyl-sn-glycero-3-phospho-(1D-myo-inositol-3-phosphate) + ADP + H(+)</text>
        <dbReference type="Rhea" id="RHEA:12709"/>
        <dbReference type="ChEBI" id="CHEBI:15378"/>
        <dbReference type="ChEBI" id="CHEBI:30616"/>
        <dbReference type="ChEBI" id="CHEBI:57880"/>
        <dbReference type="ChEBI" id="CHEBI:58088"/>
        <dbReference type="ChEBI" id="CHEBI:456216"/>
        <dbReference type="EC" id="2.7.1.137"/>
    </reaction>
</comment>
<dbReference type="PANTHER" id="PTHR10048:SF14">
    <property type="entry name" value="LD28067P"/>
    <property type="match status" value="1"/>
</dbReference>
<dbReference type="SMART" id="SM00144">
    <property type="entry name" value="PI3K_rbd"/>
    <property type="match status" value="1"/>
</dbReference>
<evidence type="ECO:0000256" key="4">
    <source>
        <dbReference type="ARBA" id="ARBA00022741"/>
    </source>
</evidence>
<dbReference type="Gene3D" id="3.10.20.90">
    <property type="entry name" value="Phosphatidylinositol 3-kinase Catalytic Subunit, Chain A, domain 1"/>
    <property type="match status" value="1"/>
</dbReference>
<evidence type="ECO:0000259" key="9">
    <source>
        <dbReference type="PROSITE" id="PS50290"/>
    </source>
</evidence>
<dbReference type="SUPFAM" id="SSF56112">
    <property type="entry name" value="Protein kinase-like (PK-like)"/>
    <property type="match status" value="1"/>
</dbReference>
<dbReference type="Pfam" id="PF00613">
    <property type="entry name" value="PI3Ka"/>
    <property type="match status" value="1"/>
</dbReference>
<dbReference type="GO" id="GO:0048015">
    <property type="term" value="P:phosphatidylinositol-mediated signaling"/>
    <property type="evidence" value="ECO:0007669"/>
    <property type="project" value="TreeGrafter"/>
</dbReference>
<feature type="domain" description="PIK helical" evidence="10">
    <location>
        <begin position="500"/>
        <end position="678"/>
    </location>
</feature>
<evidence type="ECO:0000259" key="10">
    <source>
        <dbReference type="PROSITE" id="PS51545"/>
    </source>
</evidence>
<dbReference type="EMBL" id="JAOPGA020000036">
    <property type="protein sequence ID" value="KAL0476432.1"/>
    <property type="molecule type" value="Genomic_DNA"/>
</dbReference>
<evidence type="ECO:0000259" key="12">
    <source>
        <dbReference type="PROSITE" id="PS51547"/>
    </source>
</evidence>
<dbReference type="Gene3D" id="3.30.1010.10">
    <property type="entry name" value="Phosphatidylinositol 3-kinase Catalytic Subunit, Chain A, domain 4"/>
    <property type="match status" value="1"/>
</dbReference>
<keyword evidence="4" id="KW-0547">Nucleotide-binding</keyword>
<evidence type="ECO:0000256" key="3">
    <source>
        <dbReference type="ARBA" id="ARBA00022679"/>
    </source>
</evidence>
<dbReference type="GO" id="GO:0016303">
    <property type="term" value="F:1-phosphatidylinositol-3-kinase activity"/>
    <property type="evidence" value="ECO:0007669"/>
    <property type="project" value="UniProtKB-EC"/>
</dbReference>
<dbReference type="GO" id="GO:0035005">
    <property type="term" value="F:1-phosphatidylinositol-4-phosphate 3-kinase activity"/>
    <property type="evidence" value="ECO:0007669"/>
    <property type="project" value="TreeGrafter"/>
</dbReference>
<dbReference type="GO" id="GO:0050920">
    <property type="term" value="P:regulation of chemotaxis"/>
    <property type="evidence" value="ECO:0007669"/>
    <property type="project" value="UniProtKB-ARBA"/>
</dbReference>
<dbReference type="PROSITE" id="PS51545">
    <property type="entry name" value="PIK_HELICAL"/>
    <property type="match status" value="1"/>
</dbReference>
<dbReference type="GO" id="GO:0005942">
    <property type="term" value="C:phosphatidylinositol 3-kinase complex"/>
    <property type="evidence" value="ECO:0007669"/>
    <property type="project" value="TreeGrafter"/>
</dbReference>
<dbReference type="CDD" id="cd00891">
    <property type="entry name" value="PI3Kc"/>
    <property type="match status" value="1"/>
</dbReference>
<proteinExistence type="inferred from homology"/>
<evidence type="ECO:0000256" key="7">
    <source>
        <dbReference type="PROSITE-ProRule" id="PRU00880"/>
    </source>
</evidence>
<dbReference type="PANTHER" id="PTHR10048">
    <property type="entry name" value="PHOSPHATIDYLINOSITOL KINASE"/>
    <property type="match status" value="1"/>
</dbReference>
<keyword evidence="14" id="KW-1185">Reference proteome</keyword>
<dbReference type="SUPFAM" id="SSF48371">
    <property type="entry name" value="ARM repeat"/>
    <property type="match status" value="1"/>
</dbReference>
<dbReference type="InterPro" id="IPR035448">
    <property type="entry name" value="PI3Kc"/>
</dbReference>
<gene>
    <name evidence="13" type="ORF">AKO1_006288</name>
</gene>
<dbReference type="GO" id="GO:0043491">
    <property type="term" value="P:phosphatidylinositol 3-kinase/protein kinase B signal transduction"/>
    <property type="evidence" value="ECO:0007669"/>
    <property type="project" value="TreeGrafter"/>
</dbReference>
<evidence type="ECO:0000256" key="1">
    <source>
        <dbReference type="ARBA" id="ARBA00001498"/>
    </source>
</evidence>
<dbReference type="GO" id="GO:0032060">
    <property type="term" value="P:bleb assembly"/>
    <property type="evidence" value="ECO:0007669"/>
    <property type="project" value="UniProtKB-ARBA"/>
</dbReference>
<dbReference type="InterPro" id="IPR035892">
    <property type="entry name" value="C2_domain_sf"/>
</dbReference>
<dbReference type="Gene3D" id="2.60.40.150">
    <property type="entry name" value="C2 domain"/>
    <property type="match status" value="1"/>
</dbReference>
<dbReference type="InterPro" id="IPR042236">
    <property type="entry name" value="PI3K_accessory_sf"/>
</dbReference>
<comment type="caution">
    <text evidence="13">The sequence shown here is derived from an EMBL/GenBank/DDBJ whole genome shotgun (WGS) entry which is preliminary data.</text>
</comment>
<dbReference type="EC" id="2.7.1.137" evidence="2"/>
<sequence length="1037" mass="119287">MFSFKKKSEGVVSPTNVASQSPATPTAQTVTSPTADGKEMDVEYLAAVKRLEKQDNNIEELRGVLQEDDETSKRLAHLSTKEQIEKETYALIGKPRIWSSEAGEAKSFRKKMEQIKTFGEEKKKIERQDMLPPVYITSEPIPAHLNQKFLCKINLVSKDMVKTIECPVDYSADEFAELFNQKFNAAHNVDHAKEDWVFKAQGVAEYIYGSHKMLDFDHIRRCRKKGQEVVLNLMDRDEIFRDMDPHDITLRSISYDFEFKSNAENQKREHHHDAIKFGRKPWNEMNCISMWDLCGNFRIKVYGVDGDIKTVEGEQPQDNLRQLFVVAQLFHGGTSISSKQFTRAVPFSREPRWNSYIVFENNICDLPRETTILFTVYERTYTGDKDPLMTVPWATSNTAPPSQAQVIRETDIPLHHVKGTLIDYTNTLKRGRQKLRMWNGASVVNSPCVENVQAENIDKKDVVMSFGLDEYNLPVVFPPEGSHPPPFMHRNLMEWEEVQRKKHANDNSDEQVELNRILSTDPLHEMTEREKFCLWENRNLLIRNPKALPKFMLSVPWQVGPAAVHAAHNLMREWAPPDPISSLELLDYNFADEQLRRYAIFRLNELDDNELSDFLLQLVQTLKYEPYHDSALARFLLQRGLRSTHIVGHILFWHLKAEMHVPTVKEKHGLLLEEYLTNCGSHRRELMKQAGVIGQLFRIAMMIKRTSKMERLDVLRSELSQLQHPPIFKLPLNPRMEVKGIIPEKCKVMDSAKQPLWLCFQNSDPTGAPILIIFKAGDDLRQDLLTLQILRVTDQLWKKNGLDLHMQPYGCVCLGDNVGMIEVVLNSDTIANITSERGGASAAFTADPLSIWLKKHQGDTPQKWATCVNNFVYSCAGYCTATYVLGIGDRHNDNIMLTRKGDLFHIDFGHFLGHFKTFAGFKRETTPFVFTPMYAHVMNGKDSEQFNLFVELGCKAYQIMRQNGNMFMTLFTLMLATGIPELTSVENIKWLRDCLMLDKSEEDARRHFSNQVYQSLENYRARINDAVHIIAHKGLLG</sequence>
<dbReference type="SMART" id="SM00145">
    <property type="entry name" value="PI3Ka"/>
    <property type="match status" value="1"/>
</dbReference>
<evidence type="ECO:0000256" key="2">
    <source>
        <dbReference type="ARBA" id="ARBA00012073"/>
    </source>
</evidence>